<dbReference type="InterPro" id="IPR016040">
    <property type="entry name" value="NAD(P)-bd_dom"/>
</dbReference>
<dbReference type="Gene3D" id="3.40.50.720">
    <property type="entry name" value="NAD(P)-binding Rossmann-like Domain"/>
    <property type="match status" value="1"/>
</dbReference>
<dbReference type="GO" id="GO:0004029">
    <property type="term" value="F:aldehyde dehydrogenase (NAD+) activity"/>
    <property type="evidence" value="ECO:0007669"/>
    <property type="project" value="TreeGrafter"/>
</dbReference>
<dbReference type="EMBL" id="LIXZ01000011">
    <property type="protein sequence ID" value="KPL58847.1"/>
    <property type="molecule type" value="Genomic_DNA"/>
</dbReference>
<evidence type="ECO:0000313" key="3">
    <source>
        <dbReference type="Proteomes" id="UP000050398"/>
    </source>
</evidence>
<feature type="domain" description="NAD(P)-binding" evidence="1">
    <location>
        <begin position="8"/>
        <end position="115"/>
    </location>
</feature>
<dbReference type="GO" id="GO:0005737">
    <property type="term" value="C:cytoplasm"/>
    <property type="evidence" value="ECO:0007669"/>
    <property type="project" value="TreeGrafter"/>
</dbReference>
<dbReference type="OrthoDB" id="112777at2"/>
<dbReference type="SUPFAM" id="SSF51735">
    <property type="entry name" value="NAD(P)-binding Rossmann-fold domains"/>
    <property type="match status" value="1"/>
</dbReference>
<reference evidence="2 3" key="1">
    <citation type="submission" date="2015-08" db="EMBL/GenBank/DDBJ databases">
        <title>Draft Genome Sequence of Bacillus vietnamensis UCD-SED5.</title>
        <authorList>
            <person name="Lee R.D."/>
            <person name="Jospin G."/>
            <person name="Lang J.M."/>
            <person name="Coil D.A."/>
            <person name="Eisen J.A."/>
        </authorList>
    </citation>
    <scope>NUCLEOTIDE SEQUENCE [LARGE SCALE GENOMIC DNA]</scope>
    <source>
        <strain evidence="2 3">UCD-SED5</strain>
    </source>
</reference>
<dbReference type="AlphaFoldDB" id="A0A0P6W0K9"/>
<name>A0A0P6W0K9_9BACI</name>
<proteinExistence type="predicted"/>
<dbReference type="Proteomes" id="UP000050398">
    <property type="component" value="Unassembled WGS sequence"/>
</dbReference>
<keyword evidence="2" id="KW-0830">Ubiquinone</keyword>
<dbReference type="PATRIC" id="fig|218284.4.peg.1004"/>
<dbReference type="InterPro" id="IPR051783">
    <property type="entry name" value="NAD(P)-dependent_oxidoreduct"/>
</dbReference>
<protein>
    <submittedName>
        <fullName evidence="2">NADH-ubiquinone oxidoreductase</fullName>
    </submittedName>
</protein>
<gene>
    <name evidence="2" type="ORF">AM506_14135</name>
</gene>
<sequence length="310" mass="34602">MNKVMVIGASGGMGYALVEELINRGIEVVAFARGKEKLIQLFGSKKLVTIRTGDAENQDHLIKSAIGCEIIFHAMNLPYEEWSGKLSMITKNIIIAAERNNAKLAVVDNIYAYGKSGGVKLAEDFDKHPHTKKGKLRLDMDNLLKASSVRTLVCHFPDFYGPNAKNTYIHFTLNQLMKKKKAGYVGEKDISREFIYTKDGAKVMVDLACIDEAYNQNWNIPGATLTNGIEFEQLIKSVLGEEKGLYYISKPMFSLFALFAGRGMREALEMQYINSEPTILSGEKLEAFMGKIEATPFEQGIKDTIAYMNV</sequence>
<dbReference type="Pfam" id="PF13460">
    <property type="entry name" value="NAD_binding_10"/>
    <property type="match status" value="1"/>
</dbReference>
<dbReference type="RefSeq" id="WP_060673140.1">
    <property type="nucleotide sequence ID" value="NZ_LIXZ01000011.1"/>
</dbReference>
<dbReference type="PANTHER" id="PTHR48079:SF6">
    <property type="entry name" value="NAD(P)-BINDING DOMAIN-CONTAINING PROTEIN-RELATED"/>
    <property type="match status" value="1"/>
</dbReference>
<comment type="caution">
    <text evidence="2">The sequence shown here is derived from an EMBL/GenBank/DDBJ whole genome shotgun (WGS) entry which is preliminary data.</text>
</comment>
<evidence type="ECO:0000259" key="1">
    <source>
        <dbReference type="Pfam" id="PF13460"/>
    </source>
</evidence>
<accession>A0A0P6W0K9</accession>
<dbReference type="PANTHER" id="PTHR48079">
    <property type="entry name" value="PROTEIN YEEZ"/>
    <property type="match status" value="1"/>
</dbReference>
<dbReference type="InterPro" id="IPR036291">
    <property type="entry name" value="NAD(P)-bd_dom_sf"/>
</dbReference>
<organism evidence="2 3">
    <name type="scientific">Rossellomorea vietnamensis</name>
    <dbReference type="NCBI Taxonomy" id="218284"/>
    <lineage>
        <taxon>Bacteria</taxon>
        <taxon>Bacillati</taxon>
        <taxon>Bacillota</taxon>
        <taxon>Bacilli</taxon>
        <taxon>Bacillales</taxon>
        <taxon>Bacillaceae</taxon>
        <taxon>Rossellomorea</taxon>
    </lineage>
</organism>
<evidence type="ECO:0000313" key="2">
    <source>
        <dbReference type="EMBL" id="KPL58847.1"/>
    </source>
</evidence>